<reference evidence="10 11" key="1">
    <citation type="submission" date="2024-03" db="EMBL/GenBank/DDBJ databases">
        <title>Ignisphaera cupida sp. nov., a hyperthermophilic hydrolytic archaeon from a hot spring of Kamchatka, and proposal of Ignisphaeraceae fam. nov.</title>
        <authorList>
            <person name="Podosokorskaya O.A."/>
            <person name="Elcheninov A.G."/>
            <person name="Maltseva A.I."/>
            <person name="Zayulina K.S."/>
            <person name="Novikov A."/>
            <person name="Merkel A.Y."/>
        </authorList>
    </citation>
    <scope>NUCLEOTIDE SEQUENCE [LARGE SCALE GENOMIC DNA]</scope>
    <source>
        <strain evidence="10 11">38H-sp</strain>
    </source>
</reference>
<evidence type="ECO:0000256" key="5">
    <source>
        <dbReference type="ARBA" id="ARBA00022989"/>
    </source>
</evidence>
<protein>
    <submittedName>
        <fullName evidence="10">Flagellar motor protein MotB</fullName>
    </submittedName>
</protein>
<keyword evidence="10" id="KW-0282">Flagellum</keyword>
<gene>
    <name evidence="10" type="primary">motB</name>
    <name evidence="10" type="ORF">WKV44_08870</name>
</gene>
<dbReference type="PROSITE" id="PS51123">
    <property type="entry name" value="OMPA_2"/>
    <property type="match status" value="1"/>
</dbReference>
<evidence type="ECO:0000256" key="7">
    <source>
        <dbReference type="PROSITE-ProRule" id="PRU00473"/>
    </source>
</evidence>
<evidence type="ECO:0000259" key="9">
    <source>
        <dbReference type="PROSITE" id="PS51123"/>
    </source>
</evidence>
<comment type="subcellular location">
    <subcellularLocation>
        <location evidence="1">Cell membrane</location>
        <topology evidence="1">Single-pass membrane protein</topology>
    </subcellularLocation>
</comment>
<evidence type="ECO:0000313" key="10">
    <source>
        <dbReference type="EMBL" id="MEM5948653.1"/>
    </source>
</evidence>
<dbReference type="InterPro" id="IPR025713">
    <property type="entry name" value="MotB-like_N_dom"/>
</dbReference>
<keyword evidence="10" id="KW-0966">Cell projection</keyword>
<dbReference type="EMBL" id="JBCHKQ010000004">
    <property type="protein sequence ID" value="MEM5948653.1"/>
    <property type="molecule type" value="Genomic_DNA"/>
</dbReference>
<dbReference type="InterPro" id="IPR006665">
    <property type="entry name" value="OmpA-like"/>
</dbReference>
<dbReference type="CDD" id="cd07185">
    <property type="entry name" value="OmpA_C-like"/>
    <property type="match status" value="1"/>
</dbReference>
<dbReference type="PANTHER" id="PTHR30329:SF21">
    <property type="entry name" value="LIPOPROTEIN YIAD-RELATED"/>
    <property type="match status" value="1"/>
</dbReference>
<evidence type="ECO:0000256" key="4">
    <source>
        <dbReference type="ARBA" id="ARBA00022692"/>
    </source>
</evidence>
<evidence type="ECO:0000256" key="2">
    <source>
        <dbReference type="ARBA" id="ARBA00008914"/>
    </source>
</evidence>
<keyword evidence="5 8" id="KW-1133">Transmembrane helix</keyword>
<name>A0ABU9UDA2_9SPIR</name>
<comment type="similarity">
    <text evidence="2">Belongs to the MotB family.</text>
</comment>
<feature type="transmembrane region" description="Helical" evidence="8">
    <location>
        <begin position="21"/>
        <end position="42"/>
    </location>
</feature>
<keyword evidence="6 7" id="KW-0472">Membrane</keyword>
<dbReference type="SUPFAM" id="SSF103088">
    <property type="entry name" value="OmpA-like"/>
    <property type="match status" value="1"/>
</dbReference>
<evidence type="ECO:0000256" key="8">
    <source>
        <dbReference type="SAM" id="Phobius"/>
    </source>
</evidence>
<evidence type="ECO:0000313" key="11">
    <source>
        <dbReference type="Proteomes" id="UP001466331"/>
    </source>
</evidence>
<dbReference type="NCBIfam" id="NF005195">
    <property type="entry name" value="PRK06667.1"/>
    <property type="match status" value="1"/>
</dbReference>
<accession>A0ABU9UDA2</accession>
<evidence type="ECO:0000256" key="1">
    <source>
        <dbReference type="ARBA" id="ARBA00004162"/>
    </source>
</evidence>
<dbReference type="Pfam" id="PF00691">
    <property type="entry name" value="OmpA"/>
    <property type="match status" value="1"/>
</dbReference>
<sequence>MAEKKKKEKKADEGAPDYMLTYGDMVTLLLTFFVMMFTTATVDGYQVRLILSAFPGLGSREGGNTLSVGRLAELGNTVMSLPSMQRGRALDEARKKAISAFQPEIKAKTVRVKQDERGLVITLAADAFFRSASAELNIEAARETLIKLSNLLSSPELADRKIRIEGHTDNIPTDPAGPWPSNWELSADRSINVLHFLSDYGVDEQKFQAMGLADTVPLADNATPEGRAYNRRVDIIILSDGHL</sequence>
<keyword evidence="4 8" id="KW-0812">Transmembrane</keyword>
<dbReference type="PANTHER" id="PTHR30329">
    <property type="entry name" value="STATOR ELEMENT OF FLAGELLAR MOTOR COMPLEX"/>
    <property type="match status" value="1"/>
</dbReference>
<comment type="caution">
    <text evidence="10">The sequence shown here is derived from an EMBL/GenBank/DDBJ whole genome shotgun (WGS) entry which is preliminary data.</text>
</comment>
<evidence type="ECO:0000256" key="3">
    <source>
        <dbReference type="ARBA" id="ARBA00022475"/>
    </source>
</evidence>
<dbReference type="Proteomes" id="UP001466331">
    <property type="component" value="Unassembled WGS sequence"/>
</dbReference>
<dbReference type="Gene3D" id="3.30.1330.60">
    <property type="entry name" value="OmpA-like domain"/>
    <property type="match status" value="1"/>
</dbReference>
<evidence type="ECO:0000256" key="6">
    <source>
        <dbReference type="ARBA" id="ARBA00023136"/>
    </source>
</evidence>
<keyword evidence="11" id="KW-1185">Reference proteome</keyword>
<keyword evidence="3" id="KW-1003">Cell membrane</keyword>
<dbReference type="RefSeq" id="WP_420070104.1">
    <property type="nucleotide sequence ID" value="NZ_JBCHKQ010000004.1"/>
</dbReference>
<proteinExistence type="inferred from homology"/>
<dbReference type="InterPro" id="IPR036737">
    <property type="entry name" value="OmpA-like_sf"/>
</dbReference>
<keyword evidence="10" id="KW-0969">Cilium</keyword>
<feature type="domain" description="OmpA-like" evidence="9">
    <location>
        <begin position="116"/>
        <end position="241"/>
    </location>
</feature>
<organism evidence="10 11">
    <name type="scientific">Rarispira pelagica</name>
    <dbReference type="NCBI Taxonomy" id="3141764"/>
    <lineage>
        <taxon>Bacteria</taxon>
        <taxon>Pseudomonadati</taxon>
        <taxon>Spirochaetota</taxon>
        <taxon>Spirochaetia</taxon>
        <taxon>Winmispirales</taxon>
        <taxon>Winmispiraceae</taxon>
        <taxon>Rarispira</taxon>
    </lineage>
</organism>
<dbReference type="InterPro" id="IPR050330">
    <property type="entry name" value="Bact_OuterMem_StrucFunc"/>
</dbReference>
<dbReference type="Pfam" id="PF13677">
    <property type="entry name" value="MotB_plug"/>
    <property type="match status" value="1"/>
</dbReference>